<dbReference type="OrthoDB" id="6370230at2"/>
<evidence type="ECO:0000313" key="1">
    <source>
        <dbReference type="EMBL" id="AAZ18876.1"/>
    </source>
</evidence>
<dbReference type="EMBL" id="CP000082">
    <property type="protein sequence ID" value="AAZ18876.1"/>
    <property type="molecule type" value="Genomic_DNA"/>
</dbReference>
<reference evidence="1 2" key="1">
    <citation type="journal article" date="2010" name="Appl. Environ. Microbiol.">
        <title>The genome sequence of Psychrobacter arcticus 273-4, a psychroactive Siberian permafrost bacterium, reveals mechanisms for adaptation to low-temperature growth.</title>
        <authorList>
            <person name="Ayala-del-Rio H.L."/>
            <person name="Chain P.S."/>
            <person name="Grzymski J.J."/>
            <person name="Ponder M.A."/>
            <person name="Ivanova N."/>
            <person name="Bergholz P.W."/>
            <person name="Di Bartolo G."/>
            <person name="Hauser L."/>
            <person name="Land M."/>
            <person name="Bakermans C."/>
            <person name="Rodrigues D."/>
            <person name="Klappenbach J."/>
            <person name="Zarka D."/>
            <person name="Larimer F."/>
            <person name="Richardson P."/>
            <person name="Murray A."/>
            <person name="Thomashow M."/>
            <person name="Tiedje J.M."/>
        </authorList>
    </citation>
    <scope>NUCLEOTIDE SEQUENCE [LARGE SCALE GENOMIC DNA]</scope>
    <source>
        <strain evidence="2">DSM 17307 / VKM B-2377 / 273-4</strain>
    </source>
</reference>
<dbReference type="KEGG" id="par:Psyc_1023"/>
<dbReference type="HOGENOM" id="CLU_2651852_0_0_6"/>
<name>Q4FSY2_PSYA2</name>
<accession>Q4FSY2</accession>
<dbReference type="AlphaFoldDB" id="Q4FSY2"/>
<evidence type="ECO:0000313" key="2">
    <source>
        <dbReference type="Proteomes" id="UP000000546"/>
    </source>
</evidence>
<keyword evidence="2" id="KW-1185">Reference proteome</keyword>
<gene>
    <name evidence="1" type="ordered locus">Psyc_1023</name>
</gene>
<protein>
    <submittedName>
        <fullName evidence="1">Uncharacterized protein</fullName>
    </submittedName>
</protein>
<dbReference type="STRING" id="259536.Psyc_1023"/>
<organism evidence="1 2">
    <name type="scientific">Psychrobacter arcticus (strain DSM 17307 / VKM B-2377 / 273-4)</name>
    <dbReference type="NCBI Taxonomy" id="259536"/>
    <lineage>
        <taxon>Bacteria</taxon>
        <taxon>Pseudomonadati</taxon>
        <taxon>Pseudomonadota</taxon>
        <taxon>Gammaproteobacteria</taxon>
        <taxon>Moraxellales</taxon>
        <taxon>Moraxellaceae</taxon>
        <taxon>Psychrobacter</taxon>
    </lineage>
</organism>
<proteinExistence type="predicted"/>
<dbReference type="Proteomes" id="UP000000546">
    <property type="component" value="Chromosome"/>
</dbReference>
<sequence length="76" mass="8092">MSGNLWMLFKGITEQSAQQIATVLARNGNSYDVQVLGGGISVATSSVAYVVGDKVFVRDGQIVSQAPNLTYVEIDI</sequence>
<dbReference type="RefSeq" id="WP_011280298.1">
    <property type="nucleotide sequence ID" value="NC_007204.1"/>
</dbReference>